<evidence type="ECO:0000313" key="2">
    <source>
        <dbReference type="Proteomes" id="UP000000268"/>
    </source>
</evidence>
<protein>
    <submittedName>
        <fullName evidence="1">Uncharacterized protein</fullName>
    </submittedName>
</protein>
<proteinExistence type="predicted"/>
<dbReference type="AlphaFoldDB" id="A8ZM74"/>
<name>A8ZM74_ACAM1</name>
<reference evidence="1 2" key="1">
    <citation type="journal article" date="2008" name="Proc. Natl. Acad. Sci. U.S.A.">
        <title>Niche adaptation and genome expansion in the chlorophyll d-producing cyanobacterium Acaryochloris marina.</title>
        <authorList>
            <person name="Swingley W.D."/>
            <person name="Chen M."/>
            <person name="Cheung P.C."/>
            <person name="Conrad A.L."/>
            <person name="Dejesa L.C."/>
            <person name="Hao J."/>
            <person name="Honchak B.M."/>
            <person name="Karbach L.E."/>
            <person name="Kurdoglu A."/>
            <person name="Lahiri S."/>
            <person name="Mastrian S.D."/>
            <person name="Miyashita H."/>
            <person name="Page L."/>
            <person name="Ramakrishna P."/>
            <person name="Satoh S."/>
            <person name="Sattley W.M."/>
            <person name="Shimada Y."/>
            <person name="Taylor H.L."/>
            <person name="Tomo T."/>
            <person name="Tsuchiya T."/>
            <person name="Wang Z.T."/>
            <person name="Raymond J."/>
            <person name="Mimuro M."/>
            <person name="Blankenship R.E."/>
            <person name="Touchman J.W."/>
        </authorList>
    </citation>
    <scope>NUCLEOTIDE SEQUENCE [LARGE SCALE GENOMIC DNA]</scope>
    <source>
        <strain evidence="2">MBIC 11017</strain>
        <plasmid evidence="2">Plasmid pREB2</plasmid>
    </source>
</reference>
<dbReference type="Proteomes" id="UP000000268">
    <property type="component" value="Plasmid pREB2"/>
</dbReference>
<sequence length="64" mass="7382">MENNKSFDLKLRLTLVKMSEIDHGVCQAFQRIMPFSDSLKPEQQTLDFILFLSFPALAISHLLN</sequence>
<dbReference type="HOGENOM" id="CLU_2857334_0_0_3"/>
<keyword evidence="1" id="KW-0614">Plasmid</keyword>
<gene>
    <name evidence="1" type="ordered locus">AM1_B0118</name>
</gene>
<geneLocation type="plasmid" evidence="1 2">
    <name>pREB2</name>
</geneLocation>
<accession>A8ZM74</accession>
<organism evidence="1 2">
    <name type="scientific">Acaryochloris marina (strain MBIC 11017)</name>
    <dbReference type="NCBI Taxonomy" id="329726"/>
    <lineage>
        <taxon>Bacteria</taxon>
        <taxon>Bacillati</taxon>
        <taxon>Cyanobacteriota</taxon>
        <taxon>Cyanophyceae</taxon>
        <taxon>Acaryochloridales</taxon>
        <taxon>Acaryochloridaceae</taxon>
        <taxon>Acaryochloris</taxon>
    </lineage>
</organism>
<dbReference type="EMBL" id="CP000839">
    <property type="protein sequence ID" value="ABW31843.1"/>
    <property type="molecule type" value="Genomic_DNA"/>
</dbReference>
<keyword evidence="2" id="KW-1185">Reference proteome</keyword>
<evidence type="ECO:0000313" key="1">
    <source>
        <dbReference type="EMBL" id="ABW31843.1"/>
    </source>
</evidence>
<dbReference type="KEGG" id="amr:AM1_B0118"/>